<dbReference type="SUPFAM" id="SSF46785">
    <property type="entry name" value="Winged helix' DNA-binding domain"/>
    <property type="match status" value="1"/>
</dbReference>
<dbReference type="PANTHER" id="PTHR43252">
    <property type="entry name" value="TRANSCRIPTIONAL REGULATOR YQJI"/>
    <property type="match status" value="1"/>
</dbReference>
<evidence type="ECO:0000313" key="2">
    <source>
        <dbReference type="EMBL" id="EKF86081.1"/>
    </source>
</evidence>
<dbReference type="AlphaFoldDB" id="K2QDH2"/>
<protein>
    <submittedName>
        <fullName evidence="2">Transcriptional regulator PadR family transcriptional regulator</fullName>
    </submittedName>
</protein>
<dbReference type="Pfam" id="PF03551">
    <property type="entry name" value="PadR"/>
    <property type="match status" value="1"/>
</dbReference>
<organism evidence="2 3">
    <name type="scientific">Methanobacterium formicicum (strain DSM 3637 / PP1)</name>
    <dbReference type="NCBI Taxonomy" id="1204725"/>
    <lineage>
        <taxon>Archaea</taxon>
        <taxon>Methanobacteriati</taxon>
        <taxon>Methanobacteriota</taxon>
        <taxon>Methanomada group</taxon>
        <taxon>Methanobacteria</taxon>
        <taxon>Methanobacteriales</taxon>
        <taxon>Methanobacteriaceae</taxon>
        <taxon>Methanobacterium</taxon>
    </lineage>
</organism>
<dbReference type="Gene3D" id="1.10.10.10">
    <property type="entry name" value="Winged helix-like DNA-binding domain superfamily/Winged helix DNA-binding domain"/>
    <property type="match status" value="1"/>
</dbReference>
<accession>K2QDH2</accession>
<dbReference type="PANTHER" id="PTHR43252:SF2">
    <property type="entry name" value="TRANSCRIPTION REGULATOR, PADR-LIKE FAMILY"/>
    <property type="match status" value="1"/>
</dbReference>
<dbReference type="InterPro" id="IPR005149">
    <property type="entry name" value="Tscrpt_reg_PadR_N"/>
</dbReference>
<dbReference type="InterPro" id="IPR036390">
    <property type="entry name" value="WH_DNA-bd_sf"/>
</dbReference>
<dbReference type="RefSeq" id="WP_004030544.1">
    <property type="nucleotide sequence ID" value="NZ_AMPO01000004.1"/>
</dbReference>
<evidence type="ECO:0000259" key="1">
    <source>
        <dbReference type="Pfam" id="PF03551"/>
    </source>
</evidence>
<gene>
    <name evidence="2" type="ORF">A994_06336</name>
</gene>
<evidence type="ECO:0000313" key="3">
    <source>
        <dbReference type="Proteomes" id="UP000007360"/>
    </source>
</evidence>
<dbReference type="Proteomes" id="UP000007360">
    <property type="component" value="Unassembled WGS sequence"/>
</dbReference>
<proteinExistence type="predicted"/>
<sequence length="170" mass="19782">MVNTELIILGMISFQPSHGYLLKKNVSDYFGNPYFKLNNNVLYSTLTKLEKNGFIIGKEMPREKINKKVYHITEEGKKHLIDMVSEPAKPEIDDFSFKVQAVFLDLIPQESRIKVVKPLHDAKLKLYHDALEKKKKHGSNMLPVSYTVLEYGIKELENSIEFYEKLMNME</sequence>
<dbReference type="EMBL" id="AMPO01000004">
    <property type="protein sequence ID" value="EKF86081.1"/>
    <property type="molecule type" value="Genomic_DNA"/>
</dbReference>
<reference evidence="2 3" key="1">
    <citation type="journal article" date="2012" name="J. Bacteriol.">
        <title>Draft genome sequence of Methanobacterium formicicum DSM 3637, an archaebacterium isolated from the methane producer amoeba Pelomyxa palustris.</title>
        <authorList>
            <person name="Gutierrez G."/>
        </authorList>
    </citation>
    <scope>NUCLEOTIDE SEQUENCE [LARGE SCALE GENOMIC DNA]</scope>
    <source>
        <strain evidence="3">DSM 3637 / PP1</strain>
    </source>
</reference>
<name>K2QDH2_METFP</name>
<keyword evidence="3" id="KW-1185">Reference proteome</keyword>
<dbReference type="PATRIC" id="fig|1204725.3.peg.1272"/>
<comment type="caution">
    <text evidence="2">The sequence shown here is derived from an EMBL/GenBank/DDBJ whole genome shotgun (WGS) entry which is preliminary data.</text>
</comment>
<feature type="domain" description="Transcription regulator PadR N-terminal" evidence="1">
    <location>
        <begin position="8"/>
        <end position="80"/>
    </location>
</feature>
<dbReference type="InterPro" id="IPR036388">
    <property type="entry name" value="WH-like_DNA-bd_sf"/>
</dbReference>
<dbReference type="OrthoDB" id="56053at2157"/>